<evidence type="ECO:0000256" key="3">
    <source>
        <dbReference type="ARBA" id="ARBA00022723"/>
    </source>
</evidence>
<dbReference type="PROSITE" id="PS51462">
    <property type="entry name" value="NUDIX"/>
    <property type="match status" value="1"/>
</dbReference>
<dbReference type="STRING" id="29539.SAMN02745716_1364"/>
<name>A0A1H6FVP6_THEAL</name>
<keyword evidence="9" id="KW-1185">Reference proteome</keyword>
<comment type="cofactor">
    <cofactor evidence="1">
        <name>Mn(2+)</name>
        <dbReference type="ChEBI" id="CHEBI:29035"/>
    </cofactor>
</comment>
<dbReference type="PANTHER" id="PTHR12992:SF11">
    <property type="entry name" value="MITOCHONDRIAL COENZYME A DIPHOSPHATASE NUDT8"/>
    <property type="match status" value="1"/>
</dbReference>
<evidence type="ECO:0000256" key="2">
    <source>
        <dbReference type="ARBA" id="ARBA00001946"/>
    </source>
</evidence>
<evidence type="ECO:0000256" key="5">
    <source>
        <dbReference type="ARBA" id="ARBA00022842"/>
    </source>
</evidence>
<keyword evidence="4" id="KW-0378">Hydrolase</keyword>
<dbReference type="GO" id="GO:0010945">
    <property type="term" value="F:coenzyme A diphosphatase activity"/>
    <property type="evidence" value="ECO:0007669"/>
    <property type="project" value="InterPro"/>
</dbReference>
<evidence type="ECO:0000256" key="4">
    <source>
        <dbReference type="ARBA" id="ARBA00022801"/>
    </source>
</evidence>
<dbReference type="EMBL" id="FNWJ01000002">
    <property type="protein sequence ID" value="SEH13865.1"/>
    <property type="molecule type" value="Genomic_DNA"/>
</dbReference>
<gene>
    <name evidence="8" type="ORF">SAMN02745716_1364</name>
</gene>
<evidence type="ECO:0000256" key="1">
    <source>
        <dbReference type="ARBA" id="ARBA00001936"/>
    </source>
</evidence>
<sequence>MFAPGNKEAGVLVPLLSRQGELVAVFTRRARDLPQHGGEISFPGGRLAPGETPLDAALREAREEIALDPASVEIVGALPPTGTIVTGFRIRPFVGWIATPPRSWRAQDGEVDEVLELRLRDLAAGFRLQRLVRLGVPIRTPTYTVGEHLVWGATARIVRALLRRLGPLLDER</sequence>
<dbReference type="InterPro" id="IPR045121">
    <property type="entry name" value="CoAse"/>
</dbReference>
<evidence type="ECO:0000259" key="7">
    <source>
        <dbReference type="PROSITE" id="PS51462"/>
    </source>
</evidence>
<dbReference type="PANTHER" id="PTHR12992">
    <property type="entry name" value="NUDIX HYDROLASE"/>
    <property type="match status" value="1"/>
</dbReference>
<dbReference type="Proteomes" id="UP000222056">
    <property type="component" value="Unassembled WGS sequence"/>
</dbReference>
<reference evidence="9" key="1">
    <citation type="submission" date="2016-10" db="EMBL/GenBank/DDBJ databases">
        <authorList>
            <person name="Varghese N."/>
            <person name="Submissions S."/>
        </authorList>
    </citation>
    <scope>NUCLEOTIDE SEQUENCE [LARGE SCALE GENOMIC DNA]</scope>
    <source>
        <strain evidence="9">ATCC 35263</strain>
    </source>
</reference>
<keyword evidence="6" id="KW-0464">Manganese</keyword>
<evidence type="ECO:0000313" key="9">
    <source>
        <dbReference type="Proteomes" id="UP000222056"/>
    </source>
</evidence>
<evidence type="ECO:0000256" key="6">
    <source>
        <dbReference type="ARBA" id="ARBA00023211"/>
    </source>
</evidence>
<dbReference type="SUPFAM" id="SSF55811">
    <property type="entry name" value="Nudix"/>
    <property type="match status" value="1"/>
</dbReference>
<comment type="cofactor">
    <cofactor evidence="2">
        <name>Mg(2+)</name>
        <dbReference type="ChEBI" id="CHEBI:18420"/>
    </cofactor>
</comment>
<keyword evidence="3" id="KW-0479">Metal-binding</keyword>
<dbReference type="InterPro" id="IPR015797">
    <property type="entry name" value="NUDIX_hydrolase-like_dom_sf"/>
</dbReference>
<dbReference type="Gene3D" id="3.90.79.10">
    <property type="entry name" value="Nucleoside Triphosphate Pyrophosphohydrolase"/>
    <property type="match status" value="1"/>
</dbReference>
<dbReference type="AlphaFoldDB" id="A0A1H6FVP6"/>
<keyword evidence="5" id="KW-0460">Magnesium</keyword>
<dbReference type="GO" id="GO:0046872">
    <property type="term" value="F:metal ion binding"/>
    <property type="evidence" value="ECO:0007669"/>
    <property type="project" value="UniProtKB-KW"/>
</dbReference>
<feature type="domain" description="Nudix hydrolase" evidence="7">
    <location>
        <begin position="6"/>
        <end position="141"/>
    </location>
</feature>
<organism evidence="8 9">
    <name type="scientific">Thermoleophilum album</name>
    <dbReference type="NCBI Taxonomy" id="29539"/>
    <lineage>
        <taxon>Bacteria</taxon>
        <taxon>Bacillati</taxon>
        <taxon>Actinomycetota</taxon>
        <taxon>Thermoleophilia</taxon>
        <taxon>Thermoleophilales</taxon>
        <taxon>Thermoleophilaceae</taxon>
        <taxon>Thermoleophilum</taxon>
    </lineage>
</organism>
<dbReference type="OrthoDB" id="9802805at2"/>
<dbReference type="CDD" id="cd03426">
    <property type="entry name" value="NUDIX_CoAse_Nudt7"/>
    <property type="match status" value="1"/>
</dbReference>
<accession>A0A1H6FVP6</accession>
<evidence type="ECO:0000313" key="8">
    <source>
        <dbReference type="EMBL" id="SEH13865.1"/>
    </source>
</evidence>
<proteinExistence type="predicted"/>
<protein>
    <submittedName>
        <fullName evidence="8">NUDIX domain-containing protein</fullName>
    </submittedName>
</protein>
<dbReference type="Pfam" id="PF00293">
    <property type="entry name" value="NUDIX"/>
    <property type="match status" value="1"/>
</dbReference>
<dbReference type="InterPro" id="IPR000086">
    <property type="entry name" value="NUDIX_hydrolase_dom"/>
</dbReference>